<gene>
    <name evidence="1" type="ordered locus">Ctu_26990</name>
</gene>
<evidence type="ECO:0000313" key="1">
    <source>
        <dbReference type="EMBL" id="CBA32001.1"/>
    </source>
</evidence>
<reference evidence="1 2" key="1">
    <citation type="journal article" date="2010" name="J. Bacteriol.">
        <title>Complete Genome Sequence of Cronobacter turicensis LMG 23827, a foodborne pathogen causing deaths in neonates.</title>
        <authorList>
            <person name="Stephan R."/>
            <person name="Lehner A."/>
            <person name="Tischler P."/>
            <person name="Rattei T."/>
        </authorList>
    </citation>
    <scope>NUCLEOTIDE SEQUENCE [LARGE SCALE GENOMIC DNA]</scope>
    <source>
        <strain evidence="2">DSM 18703 / CCUG 55852 / LMG 23827 / z3032</strain>
    </source>
</reference>
<keyword evidence="2" id="KW-1185">Reference proteome</keyword>
<dbReference type="EMBL" id="FN543093">
    <property type="protein sequence ID" value="CBA32001.1"/>
    <property type="molecule type" value="Genomic_DNA"/>
</dbReference>
<dbReference type="KEGG" id="ctu:CTU_26990"/>
<reference evidence="2" key="2">
    <citation type="journal article" date="2011" name="J. Bacteriol.">
        <title>Complete genome sequence of Cronobacter turicensis LMG 23827, a food-borne pathogen causing deaths in neonates.</title>
        <authorList>
            <person name="Stephan R."/>
            <person name="Lehner A."/>
            <person name="Tischler P."/>
            <person name="Rattei T."/>
        </authorList>
    </citation>
    <scope>NUCLEOTIDE SEQUENCE [LARGE SCALE GENOMIC DNA]</scope>
    <source>
        <strain evidence="2">DSM 18703 / CCUG 55852 / LMG 23827 / z3032</strain>
    </source>
</reference>
<proteinExistence type="predicted"/>
<accession>C9XVE3</accession>
<protein>
    <submittedName>
        <fullName evidence="1">Uncharacterized protein</fullName>
    </submittedName>
</protein>
<name>C9XVE3_CROTZ</name>
<evidence type="ECO:0000313" key="2">
    <source>
        <dbReference type="Proteomes" id="UP000002069"/>
    </source>
</evidence>
<dbReference type="AlphaFoldDB" id="C9XVE3"/>
<dbReference type="Proteomes" id="UP000002069">
    <property type="component" value="Chromosome"/>
</dbReference>
<dbReference type="HOGENOM" id="CLU_3157787_0_0_6"/>
<sequence>MTTIFQRNGIPYPPQKFVYKSIYSYYLFNKLIYLRGKYNWLYIPVVKQ</sequence>
<organism evidence="1 2">
    <name type="scientific">Cronobacter turicensis (strain DSM 18703 / CCUG 55852 / LMG 23827 / z3032)</name>
    <dbReference type="NCBI Taxonomy" id="693216"/>
    <lineage>
        <taxon>Bacteria</taxon>
        <taxon>Pseudomonadati</taxon>
        <taxon>Pseudomonadota</taxon>
        <taxon>Gammaproteobacteria</taxon>
        <taxon>Enterobacterales</taxon>
        <taxon>Enterobacteriaceae</taxon>
        <taxon>Cronobacter</taxon>
    </lineage>
</organism>